<evidence type="ECO:0000256" key="7">
    <source>
        <dbReference type="ARBA" id="ARBA00023242"/>
    </source>
</evidence>
<dbReference type="EMBL" id="MU004230">
    <property type="protein sequence ID" value="KAF2674620.1"/>
    <property type="molecule type" value="Genomic_DNA"/>
</dbReference>
<evidence type="ECO:0000313" key="13">
    <source>
        <dbReference type="Proteomes" id="UP000799302"/>
    </source>
</evidence>
<evidence type="ECO:0000256" key="1">
    <source>
        <dbReference type="ARBA" id="ARBA00004123"/>
    </source>
</evidence>
<dbReference type="GO" id="GO:0000070">
    <property type="term" value="P:mitotic sister chromatid segregation"/>
    <property type="evidence" value="ECO:0007669"/>
    <property type="project" value="TreeGrafter"/>
</dbReference>
<proteinExistence type="inferred from homology"/>
<feature type="compositionally biased region" description="Polar residues" evidence="10">
    <location>
        <begin position="174"/>
        <end position="185"/>
    </location>
</feature>
<gene>
    <name evidence="12" type="ORF">BT63DRAFT_419913</name>
</gene>
<evidence type="ECO:0000256" key="5">
    <source>
        <dbReference type="ARBA" id="ARBA00022618"/>
    </source>
</evidence>
<feature type="region of interest" description="Disordered" evidence="10">
    <location>
        <begin position="85"/>
        <end position="298"/>
    </location>
</feature>
<dbReference type="Proteomes" id="UP000799302">
    <property type="component" value="Unassembled WGS sequence"/>
</dbReference>
<feature type="compositionally biased region" description="Polar residues" evidence="10">
    <location>
        <begin position="1"/>
        <end position="13"/>
    </location>
</feature>
<evidence type="ECO:0000256" key="3">
    <source>
        <dbReference type="ARBA" id="ARBA00009914"/>
    </source>
</evidence>
<protein>
    <recommendedName>
        <fullName evidence="11">Borealin N-terminal domain-containing protein</fullName>
    </recommendedName>
</protein>
<keyword evidence="13" id="KW-1185">Reference proteome</keyword>
<evidence type="ECO:0000256" key="9">
    <source>
        <dbReference type="ARBA" id="ARBA00023328"/>
    </source>
</evidence>
<evidence type="ECO:0000256" key="10">
    <source>
        <dbReference type="SAM" id="MobiDB-lite"/>
    </source>
</evidence>
<comment type="similarity">
    <text evidence="3">Belongs to the borealin family.</text>
</comment>
<comment type="subcellular location">
    <subcellularLocation>
        <location evidence="2">Chromosome</location>
        <location evidence="2">Centromere</location>
    </subcellularLocation>
    <subcellularLocation>
        <location evidence="1">Nucleus</location>
    </subcellularLocation>
</comment>
<feature type="compositionally biased region" description="Polar residues" evidence="10">
    <location>
        <begin position="97"/>
        <end position="120"/>
    </location>
</feature>
<dbReference type="GO" id="GO:0051301">
    <property type="term" value="P:cell division"/>
    <property type="evidence" value="ECO:0007669"/>
    <property type="project" value="UniProtKB-KW"/>
</dbReference>
<keyword evidence="5" id="KW-0132">Cell division</keyword>
<dbReference type="GO" id="GO:0000775">
    <property type="term" value="C:chromosome, centromeric region"/>
    <property type="evidence" value="ECO:0007669"/>
    <property type="project" value="UniProtKB-SubCell"/>
</dbReference>
<name>A0A6A6US96_9PEZI</name>
<dbReference type="PANTHER" id="PTHR16040:SF7">
    <property type="entry name" value="AUSTRALIN, ISOFORM A-RELATED"/>
    <property type="match status" value="1"/>
</dbReference>
<dbReference type="AlphaFoldDB" id="A0A6A6US96"/>
<organism evidence="12 13">
    <name type="scientific">Microthyrium microscopicum</name>
    <dbReference type="NCBI Taxonomy" id="703497"/>
    <lineage>
        <taxon>Eukaryota</taxon>
        <taxon>Fungi</taxon>
        <taxon>Dikarya</taxon>
        <taxon>Ascomycota</taxon>
        <taxon>Pezizomycotina</taxon>
        <taxon>Dothideomycetes</taxon>
        <taxon>Dothideomycetes incertae sedis</taxon>
        <taxon>Microthyriales</taxon>
        <taxon>Microthyriaceae</taxon>
        <taxon>Microthyrium</taxon>
    </lineage>
</organism>
<dbReference type="OrthoDB" id="2392550at2759"/>
<evidence type="ECO:0000256" key="6">
    <source>
        <dbReference type="ARBA" id="ARBA00022776"/>
    </source>
</evidence>
<dbReference type="GO" id="GO:0051233">
    <property type="term" value="C:spindle midzone"/>
    <property type="evidence" value="ECO:0007669"/>
    <property type="project" value="TreeGrafter"/>
</dbReference>
<keyword evidence="9" id="KW-0137">Centromere</keyword>
<dbReference type="InterPro" id="IPR018867">
    <property type="entry name" value="Cell_div_borealin"/>
</dbReference>
<feature type="compositionally biased region" description="Basic and acidic residues" evidence="10">
    <location>
        <begin position="126"/>
        <end position="139"/>
    </location>
</feature>
<dbReference type="InterPro" id="IPR018851">
    <property type="entry name" value="Borealin_N"/>
</dbReference>
<feature type="domain" description="Borealin N-terminal" evidence="11">
    <location>
        <begin position="24"/>
        <end position="80"/>
    </location>
</feature>
<evidence type="ECO:0000256" key="2">
    <source>
        <dbReference type="ARBA" id="ARBA00004584"/>
    </source>
</evidence>
<keyword evidence="4" id="KW-0158">Chromosome</keyword>
<evidence type="ECO:0000256" key="8">
    <source>
        <dbReference type="ARBA" id="ARBA00023306"/>
    </source>
</evidence>
<evidence type="ECO:0000259" key="11">
    <source>
        <dbReference type="Pfam" id="PF10444"/>
    </source>
</evidence>
<sequence length="298" mass="31098">MSTRAETPTRDNNATAAPTMTAAQKQKLIDNLQVEATHRARALRAQYAEMADHLCTKIEGRIIRIPAKLRSANIGELVDKFSESLQEAPKTRPLPTIPSTLSRANITATTTSSRTVQPAQSRGVKRSSDEMIGSDKENQAEDIAMPKKRGRPAAAVPKSAAAQKAAPRKVDPSQVLSPKSNNSRTLPAPPNSKSPAKSGLMGPPEKPARVTKAAGSVRGRPARQAAPAKTTRVASNASSSSAGTVVTKKAPAAKPAAKKGGIMSKVTGMATAAGRRAAAAKKEAAAPAATGRVLRTRK</sequence>
<accession>A0A6A6US96</accession>
<feature type="compositionally biased region" description="Polar residues" evidence="10">
    <location>
        <begin position="232"/>
        <end position="244"/>
    </location>
</feature>
<dbReference type="GO" id="GO:0005634">
    <property type="term" value="C:nucleus"/>
    <property type="evidence" value="ECO:0007669"/>
    <property type="project" value="UniProtKB-SubCell"/>
</dbReference>
<dbReference type="Pfam" id="PF10444">
    <property type="entry name" value="Nbl1_Borealin_N"/>
    <property type="match status" value="1"/>
</dbReference>
<keyword evidence="8" id="KW-0131">Cell cycle</keyword>
<evidence type="ECO:0000256" key="4">
    <source>
        <dbReference type="ARBA" id="ARBA00022454"/>
    </source>
</evidence>
<reference evidence="12" key="1">
    <citation type="journal article" date="2020" name="Stud. Mycol.">
        <title>101 Dothideomycetes genomes: a test case for predicting lifestyles and emergence of pathogens.</title>
        <authorList>
            <person name="Haridas S."/>
            <person name="Albert R."/>
            <person name="Binder M."/>
            <person name="Bloem J."/>
            <person name="Labutti K."/>
            <person name="Salamov A."/>
            <person name="Andreopoulos B."/>
            <person name="Baker S."/>
            <person name="Barry K."/>
            <person name="Bills G."/>
            <person name="Bluhm B."/>
            <person name="Cannon C."/>
            <person name="Castanera R."/>
            <person name="Culley D."/>
            <person name="Daum C."/>
            <person name="Ezra D."/>
            <person name="Gonzalez J."/>
            <person name="Henrissat B."/>
            <person name="Kuo A."/>
            <person name="Liang C."/>
            <person name="Lipzen A."/>
            <person name="Lutzoni F."/>
            <person name="Magnuson J."/>
            <person name="Mondo S."/>
            <person name="Nolan M."/>
            <person name="Ohm R."/>
            <person name="Pangilinan J."/>
            <person name="Park H.-J."/>
            <person name="Ramirez L."/>
            <person name="Alfaro M."/>
            <person name="Sun H."/>
            <person name="Tritt A."/>
            <person name="Yoshinaga Y."/>
            <person name="Zwiers L.-H."/>
            <person name="Turgeon B."/>
            <person name="Goodwin S."/>
            <person name="Spatafora J."/>
            <person name="Crous P."/>
            <person name="Grigoriev I."/>
        </authorList>
    </citation>
    <scope>NUCLEOTIDE SEQUENCE</scope>
    <source>
        <strain evidence="12">CBS 115976</strain>
    </source>
</reference>
<feature type="compositionally biased region" description="Low complexity" evidence="10">
    <location>
        <begin position="152"/>
        <end position="165"/>
    </location>
</feature>
<keyword evidence="7" id="KW-0539">Nucleus</keyword>
<feature type="compositionally biased region" description="Low complexity" evidence="10">
    <location>
        <begin position="248"/>
        <end position="259"/>
    </location>
</feature>
<feature type="region of interest" description="Disordered" evidence="10">
    <location>
        <begin position="1"/>
        <end position="20"/>
    </location>
</feature>
<dbReference type="GO" id="GO:0032133">
    <property type="term" value="C:chromosome passenger complex"/>
    <property type="evidence" value="ECO:0007669"/>
    <property type="project" value="TreeGrafter"/>
</dbReference>
<keyword evidence="6" id="KW-0498">Mitosis</keyword>
<dbReference type="PANTHER" id="PTHR16040">
    <property type="entry name" value="AUSTRALIN, ISOFORM A-RELATED"/>
    <property type="match status" value="1"/>
</dbReference>
<evidence type="ECO:0000313" key="12">
    <source>
        <dbReference type="EMBL" id="KAF2674620.1"/>
    </source>
</evidence>